<dbReference type="EMBL" id="SSTE01018442">
    <property type="protein sequence ID" value="KAA0039156.1"/>
    <property type="molecule type" value="Genomic_DNA"/>
</dbReference>
<dbReference type="PANTHER" id="PTHR48258">
    <property type="entry name" value="DUF4218 DOMAIN-CONTAINING PROTEIN-RELATED"/>
    <property type="match status" value="1"/>
</dbReference>
<gene>
    <name evidence="2" type="ORF">E6C27_scaffold121G00570</name>
</gene>
<organism evidence="2 3">
    <name type="scientific">Cucumis melo var. makuwa</name>
    <name type="common">Oriental melon</name>
    <dbReference type="NCBI Taxonomy" id="1194695"/>
    <lineage>
        <taxon>Eukaryota</taxon>
        <taxon>Viridiplantae</taxon>
        <taxon>Streptophyta</taxon>
        <taxon>Embryophyta</taxon>
        <taxon>Tracheophyta</taxon>
        <taxon>Spermatophyta</taxon>
        <taxon>Magnoliopsida</taxon>
        <taxon>eudicotyledons</taxon>
        <taxon>Gunneridae</taxon>
        <taxon>Pentapetalae</taxon>
        <taxon>rosids</taxon>
        <taxon>fabids</taxon>
        <taxon>Cucurbitales</taxon>
        <taxon>Cucurbitaceae</taxon>
        <taxon>Benincaseae</taxon>
        <taxon>Cucumis</taxon>
    </lineage>
</organism>
<dbReference type="Proteomes" id="UP000321393">
    <property type="component" value="Unassembled WGS sequence"/>
</dbReference>
<feature type="region of interest" description="Disordered" evidence="1">
    <location>
        <begin position="201"/>
        <end position="220"/>
    </location>
</feature>
<dbReference type="OrthoDB" id="1878503at2759"/>
<evidence type="ECO:0000313" key="3">
    <source>
        <dbReference type="Proteomes" id="UP000321393"/>
    </source>
</evidence>
<sequence length="220" mass="24794">MEPSFDIRCYNGCIVGGLSFHTLERDFRCTTQNSGVMVIGESNASGSGNNNFYGVLDEVFCPFNIRWEEVFSYLSVHVMFFEFTEDLNIPVRGSSSMGDNSGIAQPSLTLTPKRCVQSRLLELEHYIHAIWRISMSITPGAKKPILPHVVYFSQAIEVCVRKIFPVRCLSPSLLQRVLNHSLGTRYARLCWIDDRTTQKALVGDPSPKPARRPVRAVPRP</sequence>
<evidence type="ECO:0000313" key="2">
    <source>
        <dbReference type="EMBL" id="KAA0039156.1"/>
    </source>
</evidence>
<reference evidence="2 3" key="1">
    <citation type="submission" date="2019-08" db="EMBL/GenBank/DDBJ databases">
        <title>Draft genome sequences of two oriental melons (Cucumis melo L. var makuwa).</title>
        <authorList>
            <person name="Kwon S.-Y."/>
        </authorList>
    </citation>
    <scope>NUCLEOTIDE SEQUENCE [LARGE SCALE GENOMIC DNA]</scope>
    <source>
        <strain evidence="3">cv. SW 3</strain>
        <tissue evidence="2">Leaf</tissue>
    </source>
</reference>
<name>A0A5A7TAT6_CUCMM</name>
<accession>A0A5A7TAT6</accession>
<proteinExistence type="predicted"/>
<comment type="caution">
    <text evidence="2">The sequence shown here is derived from an EMBL/GenBank/DDBJ whole genome shotgun (WGS) entry which is preliminary data.</text>
</comment>
<dbReference type="AlphaFoldDB" id="A0A5A7TAT6"/>
<protein>
    <submittedName>
        <fullName evidence="2">CACTA en-spm transposon protein</fullName>
    </submittedName>
</protein>
<evidence type="ECO:0000256" key="1">
    <source>
        <dbReference type="SAM" id="MobiDB-lite"/>
    </source>
</evidence>